<evidence type="ECO:0000313" key="2">
    <source>
        <dbReference type="EnsemblPlants" id="ORUFI03G18560.1"/>
    </source>
</evidence>
<proteinExistence type="predicted"/>
<sequence>MAARRAPSLARCAMGGVRRCGGWDLRTTTTWMMRSAKSWTMAMDSQGRRSDPMLSAIFTLENPKMAYQNRPVEHVDKPAAGSGANIDLCTSAVVTAVPMSSGAVEVETKKAGESGATSFCPIPSASSPPSLADFLSPLTVWPHLPSLRPSPAAVAAIAAASHPLLPAGEEEKKRQKKKEKKRKRRKKKRC</sequence>
<evidence type="ECO:0000313" key="3">
    <source>
        <dbReference type="Proteomes" id="UP000008022"/>
    </source>
</evidence>
<dbReference type="Gramene" id="ORUFI03G18560.1">
    <property type="protein sequence ID" value="ORUFI03G18560.1"/>
    <property type="gene ID" value="ORUFI03G18560"/>
</dbReference>
<reference evidence="3" key="1">
    <citation type="submission" date="2013-06" db="EMBL/GenBank/DDBJ databases">
        <authorList>
            <person name="Zhao Q."/>
        </authorList>
    </citation>
    <scope>NUCLEOTIDE SEQUENCE</scope>
    <source>
        <strain evidence="3">cv. W1943</strain>
    </source>
</reference>
<keyword evidence="3" id="KW-1185">Reference proteome</keyword>
<name>A0A0E0NV95_ORYRU</name>
<dbReference type="Proteomes" id="UP000008022">
    <property type="component" value="Unassembled WGS sequence"/>
</dbReference>
<reference evidence="2" key="2">
    <citation type="submission" date="2015-06" db="UniProtKB">
        <authorList>
            <consortium name="EnsemblPlants"/>
        </authorList>
    </citation>
    <scope>IDENTIFICATION</scope>
</reference>
<evidence type="ECO:0000256" key="1">
    <source>
        <dbReference type="SAM" id="MobiDB-lite"/>
    </source>
</evidence>
<dbReference type="HOGENOM" id="CLU_1430171_0_0_1"/>
<accession>A0A0E0NV95</accession>
<dbReference type="AlphaFoldDB" id="A0A0E0NV95"/>
<feature type="region of interest" description="Disordered" evidence="1">
    <location>
        <begin position="162"/>
        <end position="190"/>
    </location>
</feature>
<organism evidence="2 3">
    <name type="scientific">Oryza rufipogon</name>
    <name type="common">Brownbeard rice</name>
    <name type="synonym">Asian wild rice</name>
    <dbReference type="NCBI Taxonomy" id="4529"/>
    <lineage>
        <taxon>Eukaryota</taxon>
        <taxon>Viridiplantae</taxon>
        <taxon>Streptophyta</taxon>
        <taxon>Embryophyta</taxon>
        <taxon>Tracheophyta</taxon>
        <taxon>Spermatophyta</taxon>
        <taxon>Magnoliopsida</taxon>
        <taxon>Liliopsida</taxon>
        <taxon>Poales</taxon>
        <taxon>Poaceae</taxon>
        <taxon>BOP clade</taxon>
        <taxon>Oryzoideae</taxon>
        <taxon>Oryzeae</taxon>
        <taxon>Oryzinae</taxon>
        <taxon>Oryza</taxon>
    </lineage>
</organism>
<dbReference type="EnsemblPlants" id="ORUFI03G18560.1">
    <property type="protein sequence ID" value="ORUFI03G18560.1"/>
    <property type="gene ID" value="ORUFI03G18560"/>
</dbReference>
<feature type="compositionally biased region" description="Basic residues" evidence="1">
    <location>
        <begin position="174"/>
        <end position="190"/>
    </location>
</feature>
<protein>
    <submittedName>
        <fullName evidence="2">Uncharacterized protein</fullName>
    </submittedName>
</protein>